<dbReference type="InterPro" id="IPR036390">
    <property type="entry name" value="WH_DNA-bd_sf"/>
</dbReference>
<evidence type="ECO:0000313" key="5">
    <source>
        <dbReference type="EMBL" id="MFC4557273.1"/>
    </source>
</evidence>
<evidence type="ECO:0000313" key="6">
    <source>
        <dbReference type="Proteomes" id="UP001595989"/>
    </source>
</evidence>
<evidence type="ECO:0000259" key="4">
    <source>
        <dbReference type="PROSITE" id="PS50995"/>
    </source>
</evidence>
<dbReference type="SMART" id="SM00347">
    <property type="entry name" value="HTH_MARR"/>
    <property type="match status" value="1"/>
</dbReference>
<evidence type="ECO:0000256" key="3">
    <source>
        <dbReference type="ARBA" id="ARBA00023163"/>
    </source>
</evidence>
<dbReference type="PANTHER" id="PTHR42756">
    <property type="entry name" value="TRANSCRIPTIONAL REGULATOR, MARR"/>
    <property type="match status" value="1"/>
</dbReference>
<reference evidence="6" key="1">
    <citation type="journal article" date="2019" name="Int. J. Syst. Evol. Microbiol.">
        <title>The Global Catalogue of Microorganisms (GCM) 10K type strain sequencing project: providing services to taxonomists for standard genome sequencing and annotation.</title>
        <authorList>
            <consortium name="The Broad Institute Genomics Platform"/>
            <consortium name="The Broad Institute Genome Sequencing Center for Infectious Disease"/>
            <person name="Wu L."/>
            <person name="Ma J."/>
        </authorList>
    </citation>
    <scope>NUCLEOTIDE SEQUENCE [LARGE SCALE GENOMIC DNA]</scope>
    <source>
        <strain evidence="6">CGMCC 4.7426</strain>
    </source>
</reference>
<name>A0ABV9DGS2_9BACI</name>
<keyword evidence="2" id="KW-0238">DNA-binding</keyword>
<dbReference type="EMBL" id="JBHSFU010000003">
    <property type="protein sequence ID" value="MFC4557273.1"/>
    <property type="molecule type" value="Genomic_DNA"/>
</dbReference>
<evidence type="ECO:0000256" key="2">
    <source>
        <dbReference type="ARBA" id="ARBA00023125"/>
    </source>
</evidence>
<evidence type="ECO:0000256" key="1">
    <source>
        <dbReference type="ARBA" id="ARBA00023015"/>
    </source>
</evidence>
<comment type="caution">
    <text evidence="5">The sequence shown here is derived from an EMBL/GenBank/DDBJ whole genome shotgun (WGS) entry which is preliminary data.</text>
</comment>
<dbReference type="Gene3D" id="1.10.10.10">
    <property type="entry name" value="Winged helix-like DNA-binding domain superfamily/Winged helix DNA-binding domain"/>
    <property type="match status" value="1"/>
</dbReference>
<dbReference type="Pfam" id="PF01047">
    <property type="entry name" value="MarR"/>
    <property type="match status" value="1"/>
</dbReference>
<dbReference type="RefSeq" id="WP_390293216.1">
    <property type="nucleotide sequence ID" value="NZ_JBHSFU010000003.1"/>
</dbReference>
<organism evidence="5 6">
    <name type="scientific">Virgibacillus kekensis</name>
    <dbReference type="NCBI Taxonomy" id="202261"/>
    <lineage>
        <taxon>Bacteria</taxon>
        <taxon>Bacillati</taxon>
        <taxon>Bacillota</taxon>
        <taxon>Bacilli</taxon>
        <taxon>Bacillales</taxon>
        <taxon>Bacillaceae</taxon>
        <taxon>Virgibacillus</taxon>
    </lineage>
</organism>
<dbReference type="PROSITE" id="PS50995">
    <property type="entry name" value="HTH_MARR_2"/>
    <property type="match status" value="1"/>
</dbReference>
<sequence length="139" mass="16491">MDEKQAIKISTLLWDSLTRVYKDNLNGTNELLKEWNLSNAQMDIIGRLGEEIVLSQQELADKLIVTKGNITQHIKKLEDLNLINRKKEWKTNYISLTDDGNRVYEELTPHLERYQLEKFSKLTMEEKKQLLHMLRKLHK</sequence>
<feature type="domain" description="HTH marR-type" evidence="4">
    <location>
        <begin position="10"/>
        <end position="139"/>
    </location>
</feature>
<dbReference type="InterPro" id="IPR011991">
    <property type="entry name" value="ArsR-like_HTH"/>
</dbReference>
<dbReference type="Proteomes" id="UP001595989">
    <property type="component" value="Unassembled WGS sequence"/>
</dbReference>
<dbReference type="CDD" id="cd00090">
    <property type="entry name" value="HTH_ARSR"/>
    <property type="match status" value="1"/>
</dbReference>
<accession>A0ABV9DGS2</accession>
<dbReference type="PANTHER" id="PTHR42756:SF1">
    <property type="entry name" value="TRANSCRIPTIONAL REPRESSOR OF EMRAB OPERON"/>
    <property type="match status" value="1"/>
</dbReference>
<dbReference type="PRINTS" id="PR00598">
    <property type="entry name" value="HTHMARR"/>
</dbReference>
<dbReference type="SUPFAM" id="SSF46785">
    <property type="entry name" value="Winged helix' DNA-binding domain"/>
    <property type="match status" value="1"/>
</dbReference>
<protein>
    <submittedName>
        <fullName evidence="5">MarR family winged helix-turn-helix transcriptional regulator</fullName>
    </submittedName>
</protein>
<dbReference type="InterPro" id="IPR036388">
    <property type="entry name" value="WH-like_DNA-bd_sf"/>
</dbReference>
<keyword evidence="6" id="KW-1185">Reference proteome</keyword>
<keyword evidence="3" id="KW-0804">Transcription</keyword>
<proteinExistence type="predicted"/>
<gene>
    <name evidence="5" type="ORF">ACFO3D_03475</name>
</gene>
<dbReference type="InterPro" id="IPR000835">
    <property type="entry name" value="HTH_MarR-typ"/>
</dbReference>
<keyword evidence="1" id="KW-0805">Transcription regulation</keyword>